<evidence type="ECO:0000313" key="2">
    <source>
        <dbReference type="Proteomes" id="UP001054945"/>
    </source>
</evidence>
<reference evidence="1 2" key="1">
    <citation type="submission" date="2021-06" db="EMBL/GenBank/DDBJ databases">
        <title>Caerostris extrusa draft genome.</title>
        <authorList>
            <person name="Kono N."/>
            <person name="Arakawa K."/>
        </authorList>
    </citation>
    <scope>NUCLEOTIDE SEQUENCE [LARGE SCALE GENOMIC DNA]</scope>
</reference>
<comment type="caution">
    <text evidence="1">The sequence shown here is derived from an EMBL/GenBank/DDBJ whole genome shotgun (WGS) entry which is preliminary data.</text>
</comment>
<proteinExistence type="predicted"/>
<evidence type="ECO:0000313" key="1">
    <source>
        <dbReference type="EMBL" id="GIZ02881.1"/>
    </source>
</evidence>
<accession>A0AAV4Y609</accession>
<organism evidence="1 2">
    <name type="scientific">Caerostris extrusa</name>
    <name type="common">Bark spider</name>
    <name type="synonym">Caerostris bankana</name>
    <dbReference type="NCBI Taxonomy" id="172846"/>
    <lineage>
        <taxon>Eukaryota</taxon>
        <taxon>Metazoa</taxon>
        <taxon>Ecdysozoa</taxon>
        <taxon>Arthropoda</taxon>
        <taxon>Chelicerata</taxon>
        <taxon>Arachnida</taxon>
        <taxon>Araneae</taxon>
        <taxon>Araneomorphae</taxon>
        <taxon>Entelegynae</taxon>
        <taxon>Araneoidea</taxon>
        <taxon>Araneidae</taxon>
        <taxon>Caerostris</taxon>
    </lineage>
</organism>
<name>A0AAV4Y609_CAEEX</name>
<keyword evidence="2" id="KW-1185">Reference proteome</keyword>
<sequence>MRKQKASPVSMLVDFFFSCAVNIRARKDVLLVVKVEPPRPLFGDDPRLLAWYCLRFRKITQPDIVDLRIEKLLLKSAPMPGVLG</sequence>
<dbReference type="EMBL" id="BPLR01018873">
    <property type="protein sequence ID" value="GIZ02881.1"/>
    <property type="molecule type" value="Genomic_DNA"/>
</dbReference>
<dbReference type="Proteomes" id="UP001054945">
    <property type="component" value="Unassembled WGS sequence"/>
</dbReference>
<gene>
    <name evidence="1" type="ORF">CEXT_758321</name>
</gene>
<dbReference type="AlphaFoldDB" id="A0AAV4Y609"/>
<protein>
    <submittedName>
        <fullName evidence="1">Uncharacterized protein</fullName>
    </submittedName>
</protein>